<reference evidence="4" key="1">
    <citation type="submission" date="2019-08" db="EMBL/GenBank/DDBJ databases">
        <authorList>
            <person name="Kucharzyk K."/>
            <person name="Murdoch R.W."/>
            <person name="Higgins S."/>
            <person name="Loffler F."/>
        </authorList>
    </citation>
    <scope>NUCLEOTIDE SEQUENCE</scope>
</reference>
<dbReference type="PIRSF" id="PIRSF006470">
    <property type="entry name" value="DctB"/>
    <property type="match status" value="1"/>
</dbReference>
<accession>A0A644YD08</accession>
<dbReference type="GO" id="GO:0030288">
    <property type="term" value="C:outer membrane-bounded periplasmic space"/>
    <property type="evidence" value="ECO:0007669"/>
    <property type="project" value="InterPro"/>
</dbReference>
<dbReference type="PANTHER" id="PTHR33376:SF7">
    <property type="entry name" value="C4-DICARBOXYLATE-BINDING PROTEIN DCTB"/>
    <property type="match status" value="1"/>
</dbReference>
<comment type="caution">
    <text evidence="4">The sequence shown here is derived from an EMBL/GenBank/DDBJ whole genome shotgun (WGS) entry which is preliminary data.</text>
</comment>
<comment type="similarity">
    <text evidence="1">Belongs to the bacterial solute-binding protein 7 family.</text>
</comment>
<keyword evidence="2" id="KW-0813">Transport</keyword>
<dbReference type="PANTHER" id="PTHR33376">
    <property type="match status" value="1"/>
</dbReference>
<proteinExistence type="inferred from homology"/>
<evidence type="ECO:0000256" key="1">
    <source>
        <dbReference type="ARBA" id="ARBA00009023"/>
    </source>
</evidence>
<dbReference type="AlphaFoldDB" id="A0A644YD08"/>
<dbReference type="CDD" id="cd13603">
    <property type="entry name" value="PBP2_TRAP_Siap_TeaA_like"/>
    <property type="match status" value="1"/>
</dbReference>
<dbReference type="InterPro" id="IPR004682">
    <property type="entry name" value="TRAP_DctP"/>
</dbReference>
<dbReference type="GO" id="GO:0055085">
    <property type="term" value="P:transmembrane transport"/>
    <property type="evidence" value="ECO:0007669"/>
    <property type="project" value="InterPro"/>
</dbReference>
<dbReference type="NCBIfam" id="TIGR00787">
    <property type="entry name" value="dctP"/>
    <property type="match status" value="1"/>
</dbReference>
<evidence type="ECO:0000313" key="4">
    <source>
        <dbReference type="EMBL" id="MPM26532.1"/>
    </source>
</evidence>
<evidence type="ECO:0008006" key="5">
    <source>
        <dbReference type="Google" id="ProtNLM"/>
    </source>
</evidence>
<dbReference type="InterPro" id="IPR038404">
    <property type="entry name" value="TRAP_DctP_sf"/>
</dbReference>
<dbReference type="Pfam" id="PF03480">
    <property type="entry name" value="DctP"/>
    <property type="match status" value="1"/>
</dbReference>
<evidence type="ECO:0000256" key="2">
    <source>
        <dbReference type="ARBA" id="ARBA00022448"/>
    </source>
</evidence>
<dbReference type="EMBL" id="VSSQ01004757">
    <property type="protein sequence ID" value="MPM26532.1"/>
    <property type="molecule type" value="Genomic_DNA"/>
</dbReference>
<organism evidence="4">
    <name type="scientific">bioreactor metagenome</name>
    <dbReference type="NCBI Taxonomy" id="1076179"/>
    <lineage>
        <taxon>unclassified sequences</taxon>
        <taxon>metagenomes</taxon>
        <taxon>ecological metagenomes</taxon>
    </lineage>
</organism>
<keyword evidence="3" id="KW-0732">Signal</keyword>
<dbReference type="InterPro" id="IPR018389">
    <property type="entry name" value="DctP_fam"/>
</dbReference>
<dbReference type="NCBIfam" id="NF037995">
    <property type="entry name" value="TRAP_S1"/>
    <property type="match status" value="1"/>
</dbReference>
<sequence length="350" mass="38142">MRGGYKVRKWNIALALVLVLLLAGCSPGVESSDGPAENQETTQAQTVEPVKLTYALIAASGSSSAEGAQDFIDKVSELSGGAITIEFFPDGVLGSESANQSDLIAGSLDMAGLASSLANVIKGCNLFELPYIITDRSQIDTLLEAGVFDDIKQEALDAGLVILGVNENGFRHITNNVKPIFLPEDLKDMKIRTPNNTLRMETFKYLGANPTPMSLGELYQGLSQGVVQGQENPLIQICGSRLYEVQKYLSLSYHIYSPGYMVMSKVTWDKLSEAQQNILLEAAEYEGKRSREKAVEQDEELLQVIRDAGVEVNTVDIEAFQKAMMPLWDEFADTAGAELIDKAKQALGYE</sequence>
<dbReference type="Gene3D" id="3.40.190.170">
    <property type="entry name" value="Bacterial extracellular solute-binding protein, family 7"/>
    <property type="match status" value="1"/>
</dbReference>
<name>A0A644YD08_9ZZZZ</name>
<dbReference type="PROSITE" id="PS51257">
    <property type="entry name" value="PROKAR_LIPOPROTEIN"/>
    <property type="match status" value="1"/>
</dbReference>
<evidence type="ECO:0000256" key="3">
    <source>
        <dbReference type="ARBA" id="ARBA00022729"/>
    </source>
</evidence>
<protein>
    <recommendedName>
        <fullName evidence="5">Solute-binding protein</fullName>
    </recommendedName>
</protein>
<gene>
    <name evidence="4" type="ORF">SDC9_73036</name>
</gene>